<dbReference type="Gene3D" id="2.60.40.1080">
    <property type="match status" value="2"/>
</dbReference>
<proteinExistence type="predicted"/>
<evidence type="ECO:0000313" key="1">
    <source>
        <dbReference type="EMBL" id="AWB65759.1"/>
    </source>
</evidence>
<protein>
    <recommendedName>
        <fullName evidence="3">Ig-like domain (Group 2)</fullName>
    </recommendedName>
</protein>
<dbReference type="Proteomes" id="UP000244441">
    <property type="component" value="Chromosome"/>
</dbReference>
<dbReference type="OrthoDB" id="6381393at2"/>
<dbReference type="SUPFAM" id="SSF49373">
    <property type="entry name" value="Invasin/intimin cell-adhesion fragments"/>
    <property type="match status" value="1"/>
</dbReference>
<keyword evidence="2" id="KW-1185">Reference proteome</keyword>
<dbReference type="PROSITE" id="PS51257">
    <property type="entry name" value="PROKAR_LIPOPROTEIN"/>
    <property type="match status" value="1"/>
</dbReference>
<evidence type="ECO:0008006" key="3">
    <source>
        <dbReference type="Google" id="ProtNLM"/>
    </source>
</evidence>
<name>A0A2S0VNJ5_9ALTE</name>
<accession>A0A2S0VNJ5</accession>
<dbReference type="EMBL" id="CP026604">
    <property type="protein sequence ID" value="AWB65759.1"/>
    <property type="molecule type" value="Genomic_DNA"/>
</dbReference>
<sequence>MKPNFIKNAMAVAIAGATLVACGGPDEGYNPGRNGSDLGLASAGVYVFPAVDDVKVASDVENRYARFDLLEGIASLEGEDNSNIIIRNDSVHNTSTVLTAAVNGESFEIDRLSDTTVKLNGSTLTLDLYQINTDYMHANGDQLELTLTYWVDNGYEWHCEDSRNFPTRCTETEMLANPNLRTAKFTVNSGPQDPTDFSINNTVLHNNDSGSADVGHIAEIGTPSTVALTFSGDDKVDLPLTDFTFTSSDETIFTVDANGQIIGLSVTPTDAPATLTVTHKAGELAEQTANVTVYAKQTGFEVAAVSGNTQQAAFNIGMEQSQRIALNQIPSDARPLNFAHYSYEILDADGNVVFAASENTSGAKVVEETLNDGSRALSIEGLVEGSYTLRVTSKNSIDGTVLSQDIAITVYNPVDAIALNGPLYIEVGSSEVPSFSLTPANVLQNITTADFTWTLIDGDNGSGTLVESADMPTAIEATASGTATLSATYDEARLAADAIEVIYTEPLTAVTIGAGDPVYIVPEGVKGSGKVAFTSTPALVVPRAVDHSNYTWSIENGTGVATVDEHGIITGTKLGTFTITATSTLYDGVSASTTLEVQERPTVKNLAKIEVSDELAGATLAESTDDANPGYVINVARCSFADIIPTAIPEEGKDLEAPINFFSESLDANVTATKLVVENGDGNAQAHRIRVGNEAVPGDMLKVAFDLENYNDRDANDNLLTERRDQYVMVNVVENLTCAYNSFAGKDSRYDGDFSYMRNGAGGANGDVIGGATTRWQKWRGAEVNSVLVANDYRMAADGTSGNGLGDAASITHTGDRTNFVYTPIVPGGSVVEQVFSDDSKTWKLSFWAKTLALPAGNDGNVIQMVIGTRTGSAPRFENKISESIALDAPLGTWKKYEFTFNGWSIQQFNDSTGAQDIGAELDSLADADNSLRFVLPAPTNGLTFVADNIEIVEVTE</sequence>
<gene>
    <name evidence="1" type="ORF">C2869_04595</name>
</gene>
<dbReference type="AlphaFoldDB" id="A0A2S0VNJ5"/>
<organism evidence="1 2">
    <name type="scientific">Saccharobesus litoralis</name>
    <dbReference type="NCBI Taxonomy" id="2172099"/>
    <lineage>
        <taxon>Bacteria</taxon>
        <taxon>Pseudomonadati</taxon>
        <taxon>Pseudomonadota</taxon>
        <taxon>Gammaproteobacteria</taxon>
        <taxon>Alteromonadales</taxon>
        <taxon>Alteromonadaceae</taxon>
        <taxon>Saccharobesus</taxon>
    </lineage>
</organism>
<dbReference type="RefSeq" id="WP_108601834.1">
    <property type="nucleotide sequence ID" value="NZ_CP026604.1"/>
</dbReference>
<dbReference type="KEGG" id="cate:C2869_04595"/>
<reference evidence="1 2" key="1">
    <citation type="submission" date="2018-01" db="EMBL/GenBank/DDBJ databases">
        <title>Genome sequence of a Cantenovulum-like bacteria.</title>
        <authorList>
            <person name="Tan W.R."/>
            <person name="Lau N.-S."/>
            <person name="Go F."/>
            <person name="Amirul A.-A.A."/>
        </authorList>
    </citation>
    <scope>NUCLEOTIDE SEQUENCE [LARGE SCALE GENOMIC DNA]</scope>
    <source>
        <strain evidence="1 2">CCB-QB4</strain>
    </source>
</reference>
<dbReference type="InterPro" id="IPR008964">
    <property type="entry name" value="Invasin/intimin_cell_adhesion"/>
</dbReference>
<evidence type="ECO:0000313" key="2">
    <source>
        <dbReference type="Proteomes" id="UP000244441"/>
    </source>
</evidence>